<dbReference type="EMBL" id="LGKP01000042">
    <property type="protein sequence ID" value="KPL80006.1"/>
    <property type="molecule type" value="Genomic_DNA"/>
</dbReference>
<dbReference type="PATRIC" id="fig|70996.4.peg.1592"/>
<evidence type="ECO:0000313" key="2">
    <source>
        <dbReference type="EMBL" id="KPL80006.1"/>
    </source>
</evidence>
<keyword evidence="1" id="KW-0175">Coiled coil</keyword>
<organism evidence="2 3">
    <name type="scientific">Herpetosiphon geysericola</name>
    <dbReference type="NCBI Taxonomy" id="70996"/>
    <lineage>
        <taxon>Bacteria</taxon>
        <taxon>Bacillati</taxon>
        <taxon>Chloroflexota</taxon>
        <taxon>Chloroflexia</taxon>
        <taxon>Herpetosiphonales</taxon>
        <taxon>Herpetosiphonaceae</taxon>
        <taxon>Herpetosiphon</taxon>
    </lineage>
</organism>
<gene>
    <name evidence="2" type="ORF">SE18_25840</name>
</gene>
<accession>A0A0P6XTV2</accession>
<name>A0A0P6XTV2_9CHLR</name>
<dbReference type="OrthoDB" id="9760715at2"/>
<evidence type="ECO:0000256" key="1">
    <source>
        <dbReference type="SAM" id="Coils"/>
    </source>
</evidence>
<dbReference type="SUPFAM" id="SSF52540">
    <property type="entry name" value="P-loop containing nucleoside triphosphate hydrolases"/>
    <property type="match status" value="1"/>
</dbReference>
<dbReference type="AlphaFoldDB" id="A0A0P6XTV2"/>
<feature type="coiled-coil region" evidence="1">
    <location>
        <begin position="127"/>
        <end position="154"/>
    </location>
</feature>
<keyword evidence="3" id="KW-1185">Reference proteome</keyword>
<comment type="caution">
    <text evidence="2">The sequence shown here is derived from an EMBL/GenBank/DDBJ whole genome shotgun (WGS) entry which is preliminary data.</text>
</comment>
<dbReference type="RefSeq" id="WP_054537361.1">
    <property type="nucleotide sequence ID" value="NZ_LGKP01000042.1"/>
</dbReference>
<dbReference type="Proteomes" id="UP000050277">
    <property type="component" value="Unassembled WGS sequence"/>
</dbReference>
<dbReference type="Gene3D" id="3.40.50.300">
    <property type="entry name" value="P-loop containing nucleotide triphosphate hydrolases"/>
    <property type="match status" value="1"/>
</dbReference>
<sequence>MTRSRAFVTIVTGPGHLIGEAKQVADFYAGKKGAALPPWYDEWNQYLGNTWDIRILESPSDVGQFFRDAVHTPTKPLVGMIANSKLKLDSGATLGAEIRELERGAITRTSTTATRLDMLRAKRDRFYANVDAEIEANEAAYKRQRQKAKQVEATVGADAESPTTDEPIQWEHSYINADGETKILRLPLWKRERDRILRQTFVLPRHGVCCPRCGRRALNQKGAGISPAMLRRKGLRTITCVYCNERLGQASRVQDNVHDRTHPIWQTPEWQEFYYDENGYRALPGERPTSNARYALGLLIGKRYAGMVDVYLADEIHECKGLTTALGRAFGAMKKASRYTIGLTGTLYGGYASTLYGLLLRMDNKIVIDRWGWNNQPQFVREAGITAVIDREIERRDDAGHYSGKSRCETVVRERPGITAQLATIVQNTSVMALIDQMGFNMPGYTEDMVLLSMPPNVRAQYDDLEDVGRRMIAAGGYDALASYLRGTLRYPYQPWREVTIASKIVNEVYQADTLASDTILPHHEYLAEFCAERINTGRRVLVFVEHTGDKHDICIDLQHKVAELAGLNHETPLKIAILRSTTVKPGERAQWFKEREEDDTQVVICNPRLVKTGLNLIAWSSIVVLEPVYSLYDLFQAKRRAYRPTNRQDCEVIFVGYSDTMSERALGVVARKAASAAILNGADLTKGLLEFDAGMSLLEELAKAIRNGEDSMMNADVRAMLQESAKSIKSSMERGIADLLGVTDEIPLPSPRCLEHHAREATSVGPDDVIISSGPFAIIVEAPSAPEAVELYKTVIIRLDGKPRGAKNTITIEREQWAMDV</sequence>
<dbReference type="InterPro" id="IPR027417">
    <property type="entry name" value="P-loop_NTPase"/>
</dbReference>
<proteinExistence type="predicted"/>
<evidence type="ECO:0008006" key="4">
    <source>
        <dbReference type="Google" id="ProtNLM"/>
    </source>
</evidence>
<dbReference type="STRING" id="70996.SE18_25840"/>
<reference evidence="2 3" key="1">
    <citation type="submission" date="2015-07" db="EMBL/GenBank/DDBJ databases">
        <title>Whole genome sequence of Herpetosiphon geysericola DSM 7119.</title>
        <authorList>
            <person name="Hemp J."/>
            <person name="Ward L.M."/>
            <person name="Pace L.A."/>
            <person name="Fischer W.W."/>
        </authorList>
    </citation>
    <scope>NUCLEOTIDE SEQUENCE [LARGE SCALE GENOMIC DNA]</scope>
    <source>
        <strain evidence="2 3">DSM 7119</strain>
    </source>
</reference>
<protein>
    <recommendedName>
        <fullName evidence="4">Helicase C-terminal domain-containing protein</fullName>
    </recommendedName>
</protein>
<evidence type="ECO:0000313" key="3">
    <source>
        <dbReference type="Proteomes" id="UP000050277"/>
    </source>
</evidence>